<evidence type="ECO:0000259" key="8">
    <source>
        <dbReference type="Pfam" id="PF07669"/>
    </source>
</evidence>
<keyword evidence="5" id="KW-0680">Restriction system</keyword>
<dbReference type="InterPro" id="IPR029063">
    <property type="entry name" value="SAM-dependent_MTases_sf"/>
</dbReference>
<keyword evidence="2" id="KW-0489">Methyltransferase</keyword>
<reference evidence="10 11" key="1">
    <citation type="journal article" date="2013" name="Genome Biol. Evol.">
        <title>Complete genomes of two dipteran-associated spiroplasmas provided insights into the origin, dynamics, and impacts of viral invasion in spiroplasma.</title>
        <authorList>
            <person name="Ku C."/>
            <person name="Lo W.S."/>
            <person name="Chen L.L."/>
            <person name="Kuo C.H."/>
        </authorList>
    </citation>
    <scope>NUCLEOTIDE SEQUENCE [LARGE SCALE GENOMIC DNA]</scope>
    <source>
        <strain evidence="10">EA-1</strain>
    </source>
</reference>
<dbReference type="GO" id="GO:0009307">
    <property type="term" value="P:DNA restriction-modification system"/>
    <property type="evidence" value="ECO:0007669"/>
    <property type="project" value="UniProtKB-KW"/>
</dbReference>
<evidence type="ECO:0000259" key="9">
    <source>
        <dbReference type="Pfam" id="PF12950"/>
    </source>
</evidence>
<dbReference type="AlphaFoldDB" id="R4UHS2"/>
<dbReference type="InterPro" id="IPR011639">
    <property type="entry name" value="MethylTrfase_TaqI-like_dom"/>
</dbReference>
<keyword evidence="11" id="KW-1185">Reference proteome</keyword>
<protein>
    <recommendedName>
        <fullName evidence="1">site-specific DNA-methyltransferase (adenine-specific)</fullName>
        <ecNumber evidence="1">2.1.1.72</ecNumber>
    </recommendedName>
</protein>
<dbReference type="Gene3D" id="3.90.220.10">
    <property type="entry name" value="Adenine-n6-DNA-methyltransferase Taqi, Chain A, domain 2"/>
    <property type="match status" value="1"/>
</dbReference>
<dbReference type="KEGG" id="ssyr:SSYRP_v1c00740"/>
<name>R4UHS2_9MOLU</name>
<evidence type="ECO:0000256" key="5">
    <source>
        <dbReference type="ARBA" id="ARBA00022747"/>
    </source>
</evidence>
<dbReference type="PROSITE" id="PS00092">
    <property type="entry name" value="N6_MTASE"/>
    <property type="match status" value="1"/>
</dbReference>
<keyword evidence="6" id="KW-0238">DNA-binding</keyword>
<dbReference type="Pfam" id="PF12950">
    <property type="entry name" value="TaqI_C"/>
    <property type="match status" value="1"/>
</dbReference>
<dbReference type="GO" id="GO:0032259">
    <property type="term" value="P:methylation"/>
    <property type="evidence" value="ECO:0007669"/>
    <property type="project" value="UniProtKB-KW"/>
</dbReference>
<dbReference type="Gene3D" id="3.40.50.150">
    <property type="entry name" value="Vaccinia Virus protein VP39"/>
    <property type="match status" value="1"/>
</dbReference>
<evidence type="ECO:0000256" key="7">
    <source>
        <dbReference type="ARBA" id="ARBA00047942"/>
    </source>
</evidence>
<evidence type="ECO:0000313" key="11">
    <source>
        <dbReference type="Proteomes" id="UP000013963"/>
    </source>
</evidence>
<dbReference type="REBASE" id="64984">
    <property type="entry name" value="M.SsyEA1ORF740P"/>
</dbReference>
<dbReference type="OrthoDB" id="32195at2"/>
<dbReference type="PANTHER" id="PTHR33841:SF1">
    <property type="entry name" value="DNA METHYLTRANSFERASE A"/>
    <property type="match status" value="1"/>
</dbReference>
<dbReference type="Proteomes" id="UP000013963">
    <property type="component" value="Chromosome"/>
</dbReference>
<sequence length="545" mass="64286">MYNDLELFFNKQHRIINANYSKEYIKKNGIFLTHDLKILDDLIQFLFETYQENEILNLKFLEPSVGTGNIIIYFIQVLKNMNVSIDKIINFVENNIFINELDNSILSIAVKNIENYFSNIFGKKIKLKHIYNIDFTDKEKISSTFINKFDVILGNPPFVSLYGKNGITKTEETRKKIINEYTQFPNSIINGKINISMLFIENSLSLLNDNGILSFILDSSFFDKPFYFTRKFIYQNWNVHSLFFNYFNFMSVYSGQIIININKKSNNAKLVDIKNNTFFYIENESIIKNDYIIPLKNPKNHIDILKKIYNKSKPLKELYNKKIIRTGTMLLNMENEFVNKKCDKNSYVYYKGSKSLPRSFELNEIGLFFTYDKEKQNKINDSIKHELTLKGIKNKKRIGFGEKEIYDNPKIFIRQSANNLIAAFDDKKSSCDNSLYIISFRSNFINDTRELKFLVGYLNSEIANYYARLKIIKLIHGKQPQMRISDFINIPICYDENIKEKIIDMVDIIIKNPTKKNKIINDINVLLYKFYELNNEKEITQIRSL</sequence>
<dbReference type="PRINTS" id="PR00507">
    <property type="entry name" value="N12N6MTFRASE"/>
</dbReference>
<dbReference type="SUPFAM" id="SSF53335">
    <property type="entry name" value="S-adenosyl-L-methionine-dependent methyltransferases"/>
    <property type="match status" value="1"/>
</dbReference>
<dbReference type="GO" id="GO:0003677">
    <property type="term" value="F:DNA binding"/>
    <property type="evidence" value="ECO:0007669"/>
    <property type="project" value="UniProtKB-KW"/>
</dbReference>
<dbReference type="InterPro" id="IPR050953">
    <property type="entry name" value="N4_N6_ade-DNA_methylase"/>
</dbReference>
<dbReference type="PATRIC" id="fig|1276229.3.peg.72"/>
<dbReference type="EMBL" id="CP005078">
    <property type="protein sequence ID" value="AGM25670.1"/>
    <property type="molecule type" value="Genomic_DNA"/>
</dbReference>
<evidence type="ECO:0000256" key="6">
    <source>
        <dbReference type="ARBA" id="ARBA00023125"/>
    </source>
</evidence>
<evidence type="ECO:0000256" key="2">
    <source>
        <dbReference type="ARBA" id="ARBA00022603"/>
    </source>
</evidence>
<dbReference type="HOGENOM" id="CLU_499574_0_0_14"/>
<dbReference type="InterPro" id="IPR023135">
    <property type="entry name" value="N6_DNA_MeTrfase_TaqI_C"/>
</dbReference>
<feature type="domain" description="Type II methyltransferase M.TaqI-like" evidence="8">
    <location>
        <begin position="100"/>
        <end position="243"/>
    </location>
</feature>
<keyword evidence="4" id="KW-0949">S-adenosyl-L-methionine</keyword>
<evidence type="ECO:0000256" key="3">
    <source>
        <dbReference type="ARBA" id="ARBA00022679"/>
    </source>
</evidence>
<organism evidence="10 11">
    <name type="scientific">Spiroplasma syrphidicola EA-1</name>
    <dbReference type="NCBI Taxonomy" id="1276229"/>
    <lineage>
        <taxon>Bacteria</taxon>
        <taxon>Bacillati</taxon>
        <taxon>Mycoplasmatota</taxon>
        <taxon>Mollicutes</taxon>
        <taxon>Entomoplasmatales</taxon>
        <taxon>Spiroplasmataceae</taxon>
        <taxon>Spiroplasma</taxon>
    </lineage>
</organism>
<keyword evidence="3" id="KW-0808">Transferase</keyword>
<dbReference type="GO" id="GO:0009007">
    <property type="term" value="F:site-specific DNA-methyltransferase (adenine-specific) activity"/>
    <property type="evidence" value="ECO:0007669"/>
    <property type="project" value="UniProtKB-EC"/>
</dbReference>
<dbReference type="InterPro" id="IPR002052">
    <property type="entry name" value="DNA_methylase_N6_adenine_CS"/>
</dbReference>
<dbReference type="EC" id="2.1.1.72" evidence="1"/>
<evidence type="ECO:0000313" key="10">
    <source>
        <dbReference type="EMBL" id="AGM25670.1"/>
    </source>
</evidence>
<comment type="catalytic activity">
    <reaction evidence="7">
        <text>a 2'-deoxyadenosine in DNA + S-adenosyl-L-methionine = an N(6)-methyl-2'-deoxyadenosine in DNA + S-adenosyl-L-homocysteine + H(+)</text>
        <dbReference type="Rhea" id="RHEA:15197"/>
        <dbReference type="Rhea" id="RHEA-COMP:12418"/>
        <dbReference type="Rhea" id="RHEA-COMP:12419"/>
        <dbReference type="ChEBI" id="CHEBI:15378"/>
        <dbReference type="ChEBI" id="CHEBI:57856"/>
        <dbReference type="ChEBI" id="CHEBI:59789"/>
        <dbReference type="ChEBI" id="CHEBI:90615"/>
        <dbReference type="ChEBI" id="CHEBI:90616"/>
        <dbReference type="EC" id="2.1.1.72"/>
    </reaction>
</comment>
<accession>R4UHS2</accession>
<dbReference type="PANTHER" id="PTHR33841">
    <property type="entry name" value="DNA METHYLTRANSFERASE YEEA-RELATED"/>
    <property type="match status" value="1"/>
</dbReference>
<dbReference type="InterPro" id="IPR025931">
    <property type="entry name" value="TaqI_C"/>
</dbReference>
<evidence type="ECO:0000256" key="1">
    <source>
        <dbReference type="ARBA" id="ARBA00011900"/>
    </source>
</evidence>
<feature type="domain" description="TaqI-like C-terminal specificity" evidence="9">
    <location>
        <begin position="390"/>
        <end position="492"/>
    </location>
</feature>
<evidence type="ECO:0000256" key="4">
    <source>
        <dbReference type="ARBA" id="ARBA00022691"/>
    </source>
</evidence>
<dbReference type="eggNOG" id="COG0827">
    <property type="taxonomic scope" value="Bacteria"/>
</dbReference>
<dbReference type="RefSeq" id="WP_016340331.1">
    <property type="nucleotide sequence ID" value="NC_021284.1"/>
</dbReference>
<dbReference type="Pfam" id="PF07669">
    <property type="entry name" value="Eco57I"/>
    <property type="match status" value="1"/>
</dbReference>
<proteinExistence type="predicted"/>
<gene>
    <name evidence="10" type="ORF">SSYRP_v1c00740</name>
</gene>